<evidence type="ECO:0000313" key="3">
    <source>
        <dbReference type="Proteomes" id="UP001595387"/>
    </source>
</evidence>
<protein>
    <submittedName>
        <fullName evidence="2">SHOCT domain-containing protein</fullName>
    </submittedName>
</protein>
<feature type="domain" description="SHOCT" evidence="1">
    <location>
        <begin position="17"/>
        <end position="39"/>
    </location>
</feature>
<evidence type="ECO:0000259" key="1">
    <source>
        <dbReference type="Pfam" id="PF09851"/>
    </source>
</evidence>
<dbReference type="Proteomes" id="UP001595387">
    <property type="component" value="Unassembled WGS sequence"/>
</dbReference>
<comment type="caution">
    <text evidence="2">The sequence shown here is derived from an EMBL/GenBank/DDBJ whole genome shotgun (WGS) entry which is preliminary data.</text>
</comment>
<dbReference type="RefSeq" id="WP_390301881.1">
    <property type="nucleotide sequence ID" value="NZ_JBHRRZ010000002.1"/>
</dbReference>
<gene>
    <name evidence="2" type="ORF">ACFODW_01530</name>
</gene>
<accession>A0ABV7A207</accession>
<dbReference type="EMBL" id="JBHRRZ010000002">
    <property type="protein sequence ID" value="MFC2947046.1"/>
    <property type="molecule type" value="Genomic_DNA"/>
</dbReference>
<sequence length="44" mass="5340">MVVQFIHGKDRRAPRHILKERLAKGEISVEEYERLRRVLKQPEK</sequence>
<name>A0ABV7A207_9BACI</name>
<dbReference type="InterPro" id="IPR018649">
    <property type="entry name" value="SHOCT"/>
</dbReference>
<organism evidence="2 3">
    <name type="scientific">Virgibacillus sediminis</name>
    <dbReference type="NCBI Taxonomy" id="202260"/>
    <lineage>
        <taxon>Bacteria</taxon>
        <taxon>Bacillati</taxon>
        <taxon>Bacillota</taxon>
        <taxon>Bacilli</taxon>
        <taxon>Bacillales</taxon>
        <taxon>Bacillaceae</taxon>
        <taxon>Virgibacillus</taxon>
    </lineage>
</organism>
<proteinExistence type="predicted"/>
<evidence type="ECO:0000313" key="2">
    <source>
        <dbReference type="EMBL" id="MFC2947046.1"/>
    </source>
</evidence>
<reference evidence="3" key="1">
    <citation type="journal article" date="2019" name="Int. J. Syst. Evol. Microbiol.">
        <title>The Global Catalogue of Microorganisms (GCM) 10K type strain sequencing project: providing services to taxonomists for standard genome sequencing and annotation.</title>
        <authorList>
            <consortium name="The Broad Institute Genomics Platform"/>
            <consortium name="The Broad Institute Genome Sequencing Center for Infectious Disease"/>
            <person name="Wu L."/>
            <person name="Ma J."/>
        </authorList>
    </citation>
    <scope>NUCLEOTIDE SEQUENCE [LARGE SCALE GENOMIC DNA]</scope>
    <source>
        <strain evidence="3">KCTC 13193</strain>
    </source>
</reference>
<keyword evidence="3" id="KW-1185">Reference proteome</keyword>
<dbReference type="Pfam" id="PF09851">
    <property type="entry name" value="SHOCT"/>
    <property type="match status" value="1"/>
</dbReference>